<dbReference type="InterPro" id="IPR000160">
    <property type="entry name" value="GGDEF_dom"/>
</dbReference>
<dbReference type="Gene3D" id="3.30.450.20">
    <property type="entry name" value="PAS domain"/>
    <property type="match status" value="1"/>
</dbReference>
<dbReference type="SUPFAM" id="SSF55785">
    <property type="entry name" value="PYP-like sensor domain (PAS domain)"/>
    <property type="match status" value="1"/>
</dbReference>
<gene>
    <name evidence="3" type="ORF">ACFFGV_18035</name>
</gene>
<dbReference type="Proteomes" id="UP001589836">
    <property type="component" value="Unassembled WGS sequence"/>
</dbReference>
<dbReference type="Pfam" id="PF08447">
    <property type="entry name" value="PAS_3"/>
    <property type="match status" value="1"/>
</dbReference>
<sequence length="312" mass="36217">MKMMVWLIIGCMLGGMGYKVMYTVKIRRKLQEKQDQEDRIFHLIENAKDILYYCKVEPDFSYMYLSPSIDDVLGPDVHQKSMEDPLSILELTHPDDMPIIQQKLRGDLDYSQPILQRWRNEEGEYIWFEEHATPIYEKGSFVAIQGVIRNIHDKVILQHRLEYQITHDSLTGVHNRDYFESQMKQSEDSDQSAAIILCDLDNLKYVNDTEGHKKGDQLIQEAASLLHNYAKPHIKVCRIGGDEFALLATNLTENEIEQIVTSIKSAVSTARTGLEISVGYAYSLSSRNKMDQLYIDADHHMYKDKKKKRMHV</sequence>
<dbReference type="Gene3D" id="3.30.70.270">
    <property type="match status" value="1"/>
</dbReference>
<protein>
    <submittedName>
        <fullName evidence="3">Diguanylate cyclase domain-containing protein</fullName>
        <ecNumber evidence="3">2.7.7.65</ecNumber>
    </submittedName>
</protein>
<organism evidence="3 4">
    <name type="scientific">Pontibacillus salicampi</name>
    <dbReference type="NCBI Taxonomy" id="1449801"/>
    <lineage>
        <taxon>Bacteria</taxon>
        <taxon>Bacillati</taxon>
        <taxon>Bacillota</taxon>
        <taxon>Bacilli</taxon>
        <taxon>Bacillales</taxon>
        <taxon>Bacillaceae</taxon>
        <taxon>Pontibacillus</taxon>
    </lineage>
</organism>
<dbReference type="CDD" id="cd01949">
    <property type="entry name" value="GGDEF"/>
    <property type="match status" value="1"/>
</dbReference>
<accession>A0ABV6LSV9</accession>
<reference evidence="3 4" key="1">
    <citation type="submission" date="2024-09" db="EMBL/GenBank/DDBJ databases">
        <authorList>
            <person name="Sun Q."/>
            <person name="Mori K."/>
        </authorList>
    </citation>
    <scope>NUCLEOTIDE SEQUENCE [LARGE SCALE GENOMIC DNA]</scope>
    <source>
        <strain evidence="3 4">NCAIM B.02529</strain>
    </source>
</reference>
<feature type="domain" description="GGDEF" evidence="2">
    <location>
        <begin position="191"/>
        <end position="312"/>
    </location>
</feature>
<evidence type="ECO:0000259" key="2">
    <source>
        <dbReference type="PROSITE" id="PS50887"/>
    </source>
</evidence>
<evidence type="ECO:0000259" key="1">
    <source>
        <dbReference type="PROSITE" id="PS50112"/>
    </source>
</evidence>
<dbReference type="SUPFAM" id="SSF55073">
    <property type="entry name" value="Nucleotide cyclase"/>
    <property type="match status" value="1"/>
</dbReference>
<evidence type="ECO:0000313" key="4">
    <source>
        <dbReference type="Proteomes" id="UP001589836"/>
    </source>
</evidence>
<keyword evidence="3" id="KW-0808">Transferase</keyword>
<dbReference type="InterPro" id="IPR035965">
    <property type="entry name" value="PAS-like_dom_sf"/>
</dbReference>
<dbReference type="InterPro" id="IPR043128">
    <property type="entry name" value="Rev_trsase/Diguanyl_cyclase"/>
</dbReference>
<dbReference type="RefSeq" id="WP_377350819.1">
    <property type="nucleotide sequence ID" value="NZ_JBHLTP010000013.1"/>
</dbReference>
<dbReference type="PANTHER" id="PTHR44757:SF2">
    <property type="entry name" value="BIOFILM ARCHITECTURE MAINTENANCE PROTEIN MBAA"/>
    <property type="match status" value="1"/>
</dbReference>
<dbReference type="NCBIfam" id="TIGR00229">
    <property type="entry name" value="sensory_box"/>
    <property type="match status" value="1"/>
</dbReference>
<comment type="caution">
    <text evidence="3">The sequence shown here is derived from an EMBL/GenBank/DDBJ whole genome shotgun (WGS) entry which is preliminary data.</text>
</comment>
<feature type="domain" description="PAS" evidence="1">
    <location>
        <begin position="36"/>
        <end position="111"/>
    </location>
</feature>
<dbReference type="EMBL" id="JBHLTP010000013">
    <property type="protein sequence ID" value="MFC0525488.1"/>
    <property type="molecule type" value="Genomic_DNA"/>
</dbReference>
<dbReference type="CDD" id="cd00130">
    <property type="entry name" value="PAS"/>
    <property type="match status" value="1"/>
</dbReference>
<dbReference type="GO" id="GO:0052621">
    <property type="term" value="F:diguanylate cyclase activity"/>
    <property type="evidence" value="ECO:0007669"/>
    <property type="project" value="UniProtKB-EC"/>
</dbReference>
<keyword evidence="3" id="KW-0548">Nucleotidyltransferase</keyword>
<dbReference type="PROSITE" id="PS50887">
    <property type="entry name" value="GGDEF"/>
    <property type="match status" value="1"/>
</dbReference>
<dbReference type="InterPro" id="IPR013655">
    <property type="entry name" value="PAS_fold_3"/>
</dbReference>
<dbReference type="NCBIfam" id="TIGR00254">
    <property type="entry name" value="GGDEF"/>
    <property type="match status" value="1"/>
</dbReference>
<proteinExistence type="predicted"/>
<dbReference type="PANTHER" id="PTHR44757">
    <property type="entry name" value="DIGUANYLATE CYCLASE DGCP"/>
    <property type="match status" value="1"/>
</dbReference>
<dbReference type="SMART" id="SM00267">
    <property type="entry name" value="GGDEF"/>
    <property type="match status" value="1"/>
</dbReference>
<dbReference type="PROSITE" id="PS50112">
    <property type="entry name" value="PAS"/>
    <property type="match status" value="1"/>
</dbReference>
<dbReference type="InterPro" id="IPR029787">
    <property type="entry name" value="Nucleotide_cyclase"/>
</dbReference>
<name>A0ABV6LSV9_9BACI</name>
<dbReference type="Pfam" id="PF00990">
    <property type="entry name" value="GGDEF"/>
    <property type="match status" value="1"/>
</dbReference>
<dbReference type="InterPro" id="IPR000014">
    <property type="entry name" value="PAS"/>
</dbReference>
<keyword evidence="4" id="KW-1185">Reference proteome</keyword>
<evidence type="ECO:0000313" key="3">
    <source>
        <dbReference type="EMBL" id="MFC0525488.1"/>
    </source>
</evidence>
<dbReference type="InterPro" id="IPR052155">
    <property type="entry name" value="Biofilm_reg_signaling"/>
</dbReference>
<dbReference type="EC" id="2.7.7.65" evidence="3"/>